<protein>
    <submittedName>
        <fullName evidence="1">Uncharacterized protein</fullName>
    </submittedName>
</protein>
<reference evidence="1" key="1">
    <citation type="submission" date="2020-08" db="EMBL/GenBank/DDBJ databases">
        <title>Genome sequencing and assembly of the red palm weevil Rhynchophorus ferrugineus.</title>
        <authorList>
            <person name="Dias G.B."/>
            <person name="Bergman C.M."/>
            <person name="Manee M."/>
        </authorList>
    </citation>
    <scope>NUCLEOTIDE SEQUENCE</scope>
    <source>
        <strain evidence="1">AA-2017</strain>
        <tissue evidence="1">Whole larva</tissue>
    </source>
</reference>
<comment type="caution">
    <text evidence="1">The sequence shown here is derived from an EMBL/GenBank/DDBJ whole genome shotgun (WGS) entry which is preliminary data.</text>
</comment>
<proteinExistence type="predicted"/>
<dbReference type="Proteomes" id="UP000625711">
    <property type="component" value="Unassembled WGS sequence"/>
</dbReference>
<name>A0A834HPG7_RHYFE</name>
<dbReference type="OrthoDB" id="6818839at2759"/>
<organism evidence="1 2">
    <name type="scientific">Rhynchophorus ferrugineus</name>
    <name type="common">Red palm weevil</name>
    <name type="synonym">Curculio ferrugineus</name>
    <dbReference type="NCBI Taxonomy" id="354439"/>
    <lineage>
        <taxon>Eukaryota</taxon>
        <taxon>Metazoa</taxon>
        <taxon>Ecdysozoa</taxon>
        <taxon>Arthropoda</taxon>
        <taxon>Hexapoda</taxon>
        <taxon>Insecta</taxon>
        <taxon>Pterygota</taxon>
        <taxon>Neoptera</taxon>
        <taxon>Endopterygota</taxon>
        <taxon>Coleoptera</taxon>
        <taxon>Polyphaga</taxon>
        <taxon>Cucujiformia</taxon>
        <taxon>Curculionidae</taxon>
        <taxon>Dryophthorinae</taxon>
        <taxon>Rhynchophorus</taxon>
    </lineage>
</organism>
<gene>
    <name evidence="1" type="ORF">GWI33_020443</name>
</gene>
<keyword evidence="2" id="KW-1185">Reference proteome</keyword>
<dbReference type="AlphaFoldDB" id="A0A834HPG7"/>
<evidence type="ECO:0000313" key="1">
    <source>
        <dbReference type="EMBL" id="KAF7266210.1"/>
    </source>
</evidence>
<evidence type="ECO:0000313" key="2">
    <source>
        <dbReference type="Proteomes" id="UP000625711"/>
    </source>
</evidence>
<sequence>MSTKDGERSGRSKELRYGHIVVRSRCDNVIKTLITSYANSLTNCLTASNCHGSNFLHDGVFATDSNVRS</sequence>
<accession>A0A834HPG7</accession>
<dbReference type="EMBL" id="JAACXV010014558">
    <property type="protein sequence ID" value="KAF7266210.1"/>
    <property type="molecule type" value="Genomic_DNA"/>
</dbReference>